<organism evidence="3 4">
    <name type="scientific">Hymenobacter perfusus</name>
    <dbReference type="NCBI Taxonomy" id="1236770"/>
    <lineage>
        <taxon>Bacteria</taxon>
        <taxon>Pseudomonadati</taxon>
        <taxon>Bacteroidota</taxon>
        <taxon>Cytophagia</taxon>
        <taxon>Cytophagales</taxon>
        <taxon>Hymenobacteraceae</taxon>
        <taxon>Hymenobacter</taxon>
    </lineage>
</organism>
<dbReference type="PROSITE" id="PS51257">
    <property type="entry name" value="PROKAR_LIPOPROTEIN"/>
    <property type="match status" value="1"/>
</dbReference>
<accession>A0A3R9N1S5</accession>
<protein>
    <submittedName>
        <fullName evidence="3">T9SS C-terminal target domain-containing protein</fullName>
    </submittedName>
</protein>
<dbReference type="NCBIfam" id="TIGR04183">
    <property type="entry name" value="Por_Secre_tail"/>
    <property type="match status" value="1"/>
</dbReference>
<evidence type="ECO:0000313" key="3">
    <source>
        <dbReference type="EMBL" id="RSK46080.1"/>
    </source>
</evidence>
<sequence>MRLLPLLLLLALLTSCEEPTATFEAFPLPRAVNMARVLGPAPLLLGPQDTLALRLHFDAATGLTNFAVAGDSVLEDWFTARAFRFRGLYYLVEEREDARYRVHAVRIRRGCVQGLGTGYRQMLALSQAAWQGRWPHLLTDGDSMRLRFNRQQLRPFYTDEVAHFDTYRLAATPGDQAVTLGLALRAPQPMSVYPNPAGTAATVLFQDTAARQVQLYDERGRLVQSYPTATNQLTFPVANLPAGAYLIRILSAGKSSTATLRLAVAH</sequence>
<comment type="caution">
    <text evidence="3">The sequence shown here is derived from an EMBL/GenBank/DDBJ whole genome shotgun (WGS) entry which is preliminary data.</text>
</comment>
<keyword evidence="4" id="KW-1185">Reference proteome</keyword>
<dbReference type="RefSeq" id="WP_125435394.1">
    <property type="nucleotide sequence ID" value="NZ_RWIU01000001.1"/>
</dbReference>
<feature type="domain" description="Secretion system C-terminal sorting" evidence="2">
    <location>
        <begin position="192"/>
        <end position="257"/>
    </location>
</feature>
<keyword evidence="1" id="KW-0732">Signal</keyword>
<reference evidence="3 4" key="1">
    <citation type="submission" date="2018-12" db="EMBL/GenBank/DDBJ databases">
        <authorList>
            <person name="Feng G."/>
            <person name="Zhu H."/>
        </authorList>
    </citation>
    <scope>NUCLEOTIDE SEQUENCE [LARGE SCALE GENOMIC DNA]</scope>
    <source>
        <strain evidence="3 4">LMG 26000</strain>
    </source>
</reference>
<gene>
    <name evidence="3" type="ORF">EI293_02610</name>
</gene>
<dbReference type="AlphaFoldDB" id="A0A3R9N1S5"/>
<dbReference type="Proteomes" id="UP000270291">
    <property type="component" value="Unassembled WGS sequence"/>
</dbReference>
<evidence type="ECO:0000313" key="4">
    <source>
        <dbReference type="Proteomes" id="UP000270291"/>
    </source>
</evidence>
<proteinExistence type="predicted"/>
<evidence type="ECO:0000259" key="2">
    <source>
        <dbReference type="Pfam" id="PF18962"/>
    </source>
</evidence>
<name>A0A3R9N1S5_9BACT</name>
<feature type="chain" id="PRO_5018591735" evidence="1">
    <location>
        <begin position="22"/>
        <end position="266"/>
    </location>
</feature>
<dbReference type="OrthoDB" id="885166at2"/>
<evidence type="ECO:0000256" key="1">
    <source>
        <dbReference type="SAM" id="SignalP"/>
    </source>
</evidence>
<dbReference type="InterPro" id="IPR026444">
    <property type="entry name" value="Secre_tail"/>
</dbReference>
<dbReference type="Pfam" id="PF18962">
    <property type="entry name" value="Por_Secre_tail"/>
    <property type="match status" value="1"/>
</dbReference>
<dbReference type="EMBL" id="RWIU01000001">
    <property type="protein sequence ID" value="RSK46080.1"/>
    <property type="molecule type" value="Genomic_DNA"/>
</dbReference>
<feature type="signal peptide" evidence="1">
    <location>
        <begin position="1"/>
        <end position="21"/>
    </location>
</feature>